<sequence length="113" mass="12766">MNNEEEEEVEKPCNACKSMRFKKLNKKRMISVWFSESNRKFSKRRATEISALRLPSFKICDPVKTNRDQGFFRICLPIGQGNEAAGREQNFSGLKSQTTTSLRDKGCGGGGVK</sequence>
<name>A0A9Q0UHQ1_SALVM</name>
<keyword evidence="3" id="KW-1185">Reference proteome</keyword>
<dbReference type="Proteomes" id="UP001151529">
    <property type="component" value="Chromosome 2"/>
</dbReference>
<evidence type="ECO:0000313" key="2">
    <source>
        <dbReference type="EMBL" id="KAJ6730217.1"/>
    </source>
</evidence>
<organism evidence="2 3">
    <name type="scientific">Salix viminalis</name>
    <name type="common">Common osier</name>
    <name type="synonym">Basket willow</name>
    <dbReference type="NCBI Taxonomy" id="40686"/>
    <lineage>
        <taxon>Eukaryota</taxon>
        <taxon>Viridiplantae</taxon>
        <taxon>Streptophyta</taxon>
        <taxon>Embryophyta</taxon>
        <taxon>Tracheophyta</taxon>
        <taxon>Spermatophyta</taxon>
        <taxon>Magnoliopsida</taxon>
        <taxon>eudicotyledons</taxon>
        <taxon>Gunneridae</taxon>
        <taxon>Pentapetalae</taxon>
        <taxon>rosids</taxon>
        <taxon>fabids</taxon>
        <taxon>Malpighiales</taxon>
        <taxon>Salicaceae</taxon>
        <taxon>Saliceae</taxon>
        <taxon>Salix</taxon>
    </lineage>
</organism>
<evidence type="ECO:0000313" key="3">
    <source>
        <dbReference type="Proteomes" id="UP001151529"/>
    </source>
</evidence>
<dbReference type="EMBL" id="JAPFFL010000004">
    <property type="protein sequence ID" value="KAJ6730217.1"/>
    <property type="molecule type" value="Genomic_DNA"/>
</dbReference>
<dbReference type="AlphaFoldDB" id="A0A9Q0UHQ1"/>
<comment type="caution">
    <text evidence="2">The sequence shown here is derived from an EMBL/GenBank/DDBJ whole genome shotgun (WGS) entry which is preliminary data.</text>
</comment>
<protein>
    <submittedName>
        <fullName evidence="2">Uncharacterized protein</fullName>
    </submittedName>
</protein>
<gene>
    <name evidence="2" type="ORF">OIU85_021050</name>
</gene>
<reference evidence="2" key="2">
    <citation type="journal article" date="2023" name="Int. J. Mol. Sci.">
        <title>De Novo Assembly and Annotation of 11 Diverse Shrub Willow (Salix) Genomes Reveals Novel Gene Organization in Sex-Linked Regions.</title>
        <authorList>
            <person name="Hyden B."/>
            <person name="Feng K."/>
            <person name="Yates T.B."/>
            <person name="Jawdy S."/>
            <person name="Cereghino C."/>
            <person name="Smart L.B."/>
            <person name="Muchero W."/>
        </authorList>
    </citation>
    <scope>NUCLEOTIDE SEQUENCE [LARGE SCALE GENOMIC DNA]</scope>
    <source>
        <tissue evidence="2">Shoot tip</tissue>
    </source>
</reference>
<evidence type="ECO:0000256" key="1">
    <source>
        <dbReference type="SAM" id="MobiDB-lite"/>
    </source>
</evidence>
<proteinExistence type="predicted"/>
<dbReference type="OrthoDB" id="10281554at2759"/>
<feature type="region of interest" description="Disordered" evidence="1">
    <location>
        <begin position="84"/>
        <end position="113"/>
    </location>
</feature>
<accession>A0A9Q0UHQ1</accession>
<reference evidence="2" key="1">
    <citation type="submission" date="2022-11" db="EMBL/GenBank/DDBJ databases">
        <authorList>
            <person name="Hyden B.L."/>
            <person name="Feng K."/>
            <person name="Yates T."/>
            <person name="Jawdy S."/>
            <person name="Smart L.B."/>
            <person name="Muchero W."/>
        </authorList>
    </citation>
    <scope>NUCLEOTIDE SEQUENCE</scope>
    <source>
        <tissue evidence="2">Shoot tip</tissue>
    </source>
</reference>
<feature type="compositionally biased region" description="Polar residues" evidence="1">
    <location>
        <begin position="89"/>
        <end position="101"/>
    </location>
</feature>